<evidence type="ECO:0000313" key="2">
    <source>
        <dbReference type="Proteomes" id="UP000060487"/>
    </source>
</evidence>
<protein>
    <submittedName>
        <fullName evidence="1">Uncharacterized protein</fullName>
    </submittedName>
</protein>
<evidence type="ECO:0000313" key="1">
    <source>
        <dbReference type="EMBL" id="KWT87084.1"/>
    </source>
</evidence>
<accession>A0ABR5SJX3</accession>
<keyword evidence="2" id="KW-1185">Reference proteome</keyword>
<dbReference type="Proteomes" id="UP000060487">
    <property type="component" value="Unassembled WGS sequence"/>
</dbReference>
<reference evidence="1 2" key="1">
    <citation type="submission" date="2015-11" db="EMBL/GenBank/DDBJ databases">
        <authorList>
            <person name="Lin W."/>
        </authorList>
    </citation>
    <scope>NUCLEOTIDE SEQUENCE [LARGE SCALE GENOMIC DNA]</scope>
    <source>
        <strain evidence="1 2">HCH-1</strain>
    </source>
</reference>
<dbReference type="EMBL" id="LNQR01000053">
    <property type="protein sequence ID" value="KWT87084.1"/>
    <property type="molecule type" value="Genomic_DNA"/>
</dbReference>
<proteinExistence type="predicted"/>
<sequence length="30" mass="3226">MSAGKTTGLIYLDSNISDLINLTDLSQGFH</sequence>
<comment type="caution">
    <text evidence="1">The sequence shown here is derived from an EMBL/GenBank/DDBJ whole genome shotgun (WGS) entry which is preliminary data.</text>
</comment>
<name>A0ABR5SJX3_9BACT</name>
<gene>
    <name evidence="1" type="ORF">ASN18_1373</name>
</gene>
<organism evidence="1 2">
    <name type="scientific">Candidatus Magnetominusculus xianensis</name>
    <dbReference type="NCBI Taxonomy" id="1748249"/>
    <lineage>
        <taxon>Bacteria</taxon>
        <taxon>Pseudomonadati</taxon>
        <taxon>Nitrospirota</taxon>
        <taxon>Nitrospiria</taxon>
        <taxon>Nitrospirales</taxon>
        <taxon>Nitrospiraceae</taxon>
        <taxon>Candidatus Magnetominusculus</taxon>
    </lineage>
</organism>